<evidence type="ECO:0000256" key="11">
    <source>
        <dbReference type="RuleBase" id="RU362127"/>
    </source>
</evidence>
<dbReference type="GO" id="GO:0043541">
    <property type="term" value="C:UDP-N-acetylglucosamine transferase complex"/>
    <property type="evidence" value="ECO:0007669"/>
    <property type="project" value="TreeGrafter"/>
</dbReference>
<dbReference type="GO" id="GO:0006488">
    <property type="term" value="P:dolichol-linked oligosaccharide biosynthetic process"/>
    <property type="evidence" value="ECO:0007669"/>
    <property type="project" value="InterPro"/>
</dbReference>
<dbReference type="STRING" id="1392247.A0A3N4KD47"/>
<keyword evidence="6 11" id="KW-0812">Transmembrane</keyword>
<dbReference type="Gene3D" id="3.40.50.2000">
    <property type="entry name" value="Glycogen Phosphorylase B"/>
    <property type="match status" value="1"/>
</dbReference>
<sequence length="221" mass="24770">MILLIIGLVLFLWTVVLSIIRLHAIIPYFTPTPPPRFVDRKVRPAIMILLGSGGHTAEMLSLFSTMSPDRYNRTYVFSSGDTFSAAKAVAFERALGPSKSGKFGYKLVEIPRARRVGQSWLTTPFSCLLCLWGCLKAFMNPGIPNTLVCNGPGSAVMMVAICLLFRFFGFRTRTVYVESFARVKTLSLSGKLLYPFVDRFVVQWPGLKEKWTRAEYLGVLV</sequence>
<keyword evidence="8 11" id="KW-1133">Transmembrane helix</keyword>
<feature type="transmembrane region" description="Helical" evidence="11">
    <location>
        <begin position="42"/>
        <end position="63"/>
    </location>
</feature>
<evidence type="ECO:0000256" key="3">
    <source>
        <dbReference type="ARBA" id="ARBA00009731"/>
    </source>
</evidence>
<accession>A0A3N4KD47</accession>
<dbReference type="GO" id="GO:0031965">
    <property type="term" value="C:nuclear membrane"/>
    <property type="evidence" value="ECO:0007669"/>
    <property type="project" value="UniProtKB-SubCell"/>
</dbReference>
<dbReference type="PANTHER" id="PTHR12154">
    <property type="entry name" value="GLYCOSYL TRANSFERASE-RELATED"/>
    <property type="match status" value="1"/>
</dbReference>
<keyword evidence="9 11" id="KW-0472">Membrane</keyword>
<reference evidence="12 13" key="1">
    <citation type="journal article" date="2018" name="Nat. Ecol. Evol.">
        <title>Pezizomycetes genomes reveal the molecular basis of ectomycorrhizal truffle lifestyle.</title>
        <authorList>
            <person name="Murat C."/>
            <person name="Payen T."/>
            <person name="Noel B."/>
            <person name="Kuo A."/>
            <person name="Morin E."/>
            <person name="Chen J."/>
            <person name="Kohler A."/>
            <person name="Krizsan K."/>
            <person name="Balestrini R."/>
            <person name="Da Silva C."/>
            <person name="Montanini B."/>
            <person name="Hainaut M."/>
            <person name="Levati E."/>
            <person name="Barry K.W."/>
            <person name="Belfiori B."/>
            <person name="Cichocki N."/>
            <person name="Clum A."/>
            <person name="Dockter R.B."/>
            <person name="Fauchery L."/>
            <person name="Guy J."/>
            <person name="Iotti M."/>
            <person name="Le Tacon F."/>
            <person name="Lindquist E.A."/>
            <person name="Lipzen A."/>
            <person name="Malagnac F."/>
            <person name="Mello A."/>
            <person name="Molinier V."/>
            <person name="Miyauchi S."/>
            <person name="Poulain J."/>
            <person name="Riccioni C."/>
            <person name="Rubini A."/>
            <person name="Sitrit Y."/>
            <person name="Splivallo R."/>
            <person name="Traeger S."/>
            <person name="Wang M."/>
            <person name="Zifcakova L."/>
            <person name="Wipf D."/>
            <person name="Zambonelli A."/>
            <person name="Paolocci F."/>
            <person name="Nowrousian M."/>
            <person name="Ottonello S."/>
            <person name="Baldrian P."/>
            <person name="Spatafora J.W."/>
            <person name="Henrissat B."/>
            <person name="Nagy L.G."/>
            <person name="Aury J.M."/>
            <person name="Wincker P."/>
            <person name="Grigoriev I.V."/>
            <person name="Bonfante P."/>
            <person name="Martin F.M."/>
        </authorList>
    </citation>
    <scope>NUCLEOTIDE SEQUENCE [LARGE SCALE GENOMIC DNA]</scope>
    <source>
        <strain evidence="12 13">CCBAS932</strain>
    </source>
</reference>
<evidence type="ECO:0000256" key="8">
    <source>
        <dbReference type="ARBA" id="ARBA00022989"/>
    </source>
</evidence>
<dbReference type="PANTHER" id="PTHR12154:SF4">
    <property type="entry name" value="UDP-N-ACETYLGLUCOSAMINE TRANSFERASE SUBUNIT ALG14 HOMOLOG"/>
    <property type="match status" value="1"/>
</dbReference>
<dbReference type="GO" id="GO:0004577">
    <property type="term" value="F:N-acetylglucosaminyldiphosphodolichol N-acetylglucosaminyltransferase activity"/>
    <property type="evidence" value="ECO:0007669"/>
    <property type="project" value="TreeGrafter"/>
</dbReference>
<evidence type="ECO:0000256" key="7">
    <source>
        <dbReference type="ARBA" id="ARBA00022824"/>
    </source>
</evidence>
<feature type="transmembrane region" description="Helical" evidence="11">
    <location>
        <begin position="151"/>
        <end position="169"/>
    </location>
</feature>
<protein>
    <recommendedName>
        <fullName evidence="5 11">UDP-N-acetylglucosamine transferase subunit ALG14</fullName>
    </recommendedName>
    <alternativeName>
        <fullName evidence="10 11">Asparagine-linked glycosylation protein 14</fullName>
    </alternativeName>
</protein>
<proteinExistence type="inferred from homology"/>
<comment type="subunit">
    <text evidence="4 11">Heterodimer with ALG13 to form a functional enzyme.</text>
</comment>
<evidence type="ECO:0000256" key="10">
    <source>
        <dbReference type="ARBA" id="ARBA00032062"/>
    </source>
</evidence>
<evidence type="ECO:0000256" key="6">
    <source>
        <dbReference type="ARBA" id="ARBA00022692"/>
    </source>
</evidence>
<evidence type="ECO:0000256" key="2">
    <source>
        <dbReference type="ARBA" id="ARBA00004590"/>
    </source>
</evidence>
<comment type="function">
    <text evidence="11">Involved in protein N-glycosylation. Essential for the second step of the dolichol-linked oligosaccharide pathway. Anchors the catalytic subunit ALG13 to the ER.</text>
</comment>
<evidence type="ECO:0000256" key="5">
    <source>
        <dbReference type="ARBA" id="ARBA00017467"/>
    </source>
</evidence>
<evidence type="ECO:0000313" key="12">
    <source>
        <dbReference type="EMBL" id="RPB08443.1"/>
    </source>
</evidence>
<keyword evidence="7 11" id="KW-0256">Endoplasmic reticulum</keyword>
<dbReference type="InParanoid" id="A0A3N4KD47"/>
<dbReference type="OrthoDB" id="17098at2759"/>
<keyword evidence="13" id="KW-1185">Reference proteome</keyword>
<evidence type="ECO:0000256" key="4">
    <source>
        <dbReference type="ARBA" id="ARBA00011335"/>
    </source>
</evidence>
<gene>
    <name evidence="11" type="primary">ALG14</name>
    <name evidence="12" type="ORF">P167DRAFT_528582</name>
</gene>
<dbReference type="AlphaFoldDB" id="A0A3N4KD47"/>
<dbReference type="Proteomes" id="UP000277580">
    <property type="component" value="Unassembled WGS sequence"/>
</dbReference>
<dbReference type="FunCoup" id="A0A3N4KD47">
    <property type="interactions" value="303"/>
</dbReference>
<feature type="transmembrane region" description="Helical" evidence="11">
    <location>
        <begin position="120"/>
        <end position="139"/>
    </location>
</feature>
<evidence type="ECO:0000256" key="9">
    <source>
        <dbReference type="ARBA" id="ARBA00023136"/>
    </source>
</evidence>
<evidence type="ECO:0000313" key="13">
    <source>
        <dbReference type="Proteomes" id="UP000277580"/>
    </source>
</evidence>
<name>A0A3N4KD47_9PEZI</name>
<comment type="similarity">
    <text evidence="3 11">Belongs to the ALG14 family.</text>
</comment>
<comment type="caution">
    <text evidence="11">Lacks conserved residue(s) required for the propagation of feature annotation.</text>
</comment>
<comment type="subcellular location">
    <subcellularLocation>
        <location evidence="1 11">Endoplasmic reticulum membrane</location>
        <topology evidence="1 11">Single-pass membrane protein</topology>
    </subcellularLocation>
    <subcellularLocation>
        <location evidence="2">Nucleus membrane</location>
        <topology evidence="2">Single-pass membrane protein</topology>
    </subcellularLocation>
</comment>
<evidence type="ECO:0000256" key="1">
    <source>
        <dbReference type="ARBA" id="ARBA00004389"/>
    </source>
</evidence>
<organism evidence="12 13">
    <name type="scientific">Morchella conica CCBAS932</name>
    <dbReference type="NCBI Taxonomy" id="1392247"/>
    <lineage>
        <taxon>Eukaryota</taxon>
        <taxon>Fungi</taxon>
        <taxon>Dikarya</taxon>
        <taxon>Ascomycota</taxon>
        <taxon>Pezizomycotina</taxon>
        <taxon>Pezizomycetes</taxon>
        <taxon>Pezizales</taxon>
        <taxon>Morchellaceae</taxon>
        <taxon>Morchella</taxon>
    </lineage>
</organism>
<dbReference type="EMBL" id="ML119163">
    <property type="protein sequence ID" value="RPB08443.1"/>
    <property type="molecule type" value="Genomic_DNA"/>
</dbReference>
<dbReference type="InterPro" id="IPR013969">
    <property type="entry name" value="Oligosacch_biosynth_Alg14"/>
</dbReference>
<dbReference type="Pfam" id="PF08660">
    <property type="entry name" value="Alg14"/>
    <property type="match status" value="1"/>
</dbReference>